<dbReference type="Gene3D" id="3.40.190.10">
    <property type="entry name" value="Periplasmic binding protein-like II"/>
    <property type="match status" value="1"/>
</dbReference>
<feature type="chain" id="PRO_5042103529" evidence="2">
    <location>
        <begin position="23"/>
        <end position="313"/>
    </location>
</feature>
<protein>
    <submittedName>
        <fullName evidence="3">Tripartite tricarboxylate transporter substrate binding protein</fullName>
    </submittedName>
</protein>
<dbReference type="InterPro" id="IPR005064">
    <property type="entry name" value="BUG"/>
</dbReference>
<dbReference type="SUPFAM" id="SSF53850">
    <property type="entry name" value="Periplasmic binding protein-like II"/>
    <property type="match status" value="1"/>
</dbReference>
<dbReference type="PANTHER" id="PTHR42928:SF5">
    <property type="entry name" value="BLR1237 PROTEIN"/>
    <property type="match status" value="1"/>
</dbReference>
<dbReference type="Pfam" id="PF03401">
    <property type="entry name" value="TctC"/>
    <property type="match status" value="1"/>
</dbReference>
<organism evidence="3 4">
    <name type="scientific">Plastoroseomonas arctica</name>
    <dbReference type="NCBI Taxonomy" id="1509237"/>
    <lineage>
        <taxon>Bacteria</taxon>
        <taxon>Pseudomonadati</taxon>
        <taxon>Pseudomonadota</taxon>
        <taxon>Alphaproteobacteria</taxon>
        <taxon>Acetobacterales</taxon>
        <taxon>Acetobacteraceae</taxon>
        <taxon>Plastoroseomonas</taxon>
    </lineage>
</organism>
<name>A0AAF1KPK8_9PROT</name>
<feature type="signal peptide" evidence="2">
    <location>
        <begin position="1"/>
        <end position="22"/>
    </location>
</feature>
<dbReference type="InterPro" id="IPR042100">
    <property type="entry name" value="Bug_dom1"/>
</dbReference>
<reference evidence="3" key="2">
    <citation type="journal article" date="2021" name="Syst. Appl. Microbiol.">
        <title>Roseomonas hellenica sp. nov., isolated from roots of wild-growing Alkanna tinctoria.</title>
        <authorList>
            <person name="Rat A."/>
            <person name="Naranjo H.D."/>
            <person name="Lebbe L."/>
            <person name="Cnockaert M."/>
            <person name="Krigas N."/>
            <person name="Grigoriadou K."/>
            <person name="Maloupa E."/>
            <person name="Willems A."/>
        </authorList>
    </citation>
    <scope>NUCLEOTIDE SEQUENCE</scope>
    <source>
        <strain evidence="3">LMG 28251</strain>
    </source>
</reference>
<proteinExistence type="inferred from homology"/>
<dbReference type="RefSeq" id="WP_211874959.1">
    <property type="nucleotide sequence ID" value="NZ_JAAEDH010000015.1"/>
</dbReference>
<dbReference type="AlphaFoldDB" id="A0AAF1KPK8"/>
<evidence type="ECO:0000256" key="1">
    <source>
        <dbReference type="ARBA" id="ARBA00006987"/>
    </source>
</evidence>
<dbReference type="EMBL" id="JAAEDH010000015">
    <property type="protein sequence ID" value="MBR0656113.1"/>
    <property type="molecule type" value="Genomic_DNA"/>
</dbReference>
<accession>A0AAF1KPK8</accession>
<evidence type="ECO:0000256" key="2">
    <source>
        <dbReference type="SAM" id="SignalP"/>
    </source>
</evidence>
<dbReference type="PANTHER" id="PTHR42928">
    <property type="entry name" value="TRICARBOXYLATE-BINDING PROTEIN"/>
    <property type="match status" value="1"/>
</dbReference>
<dbReference type="Gene3D" id="3.40.190.150">
    <property type="entry name" value="Bordetella uptake gene, domain 1"/>
    <property type="match status" value="1"/>
</dbReference>
<comment type="similarity">
    <text evidence="1">Belongs to the UPF0065 (bug) family.</text>
</comment>
<dbReference type="PIRSF" id="PIRSF017082">
    <property type="entry name" value="YflP"/>
    <property type="match status" value="1"/>
</dbReference>
<evidence type="ECO:0000313" key="4">
    <source>
        <dbReference type="Proteomes" id="UP001196068"/>
    </source>
</evidence>
<keyword evidence="2" id="KW-0732">Signal</keyword>
<dbReference type="Proteomes" id="UP001196068">
    <property type="component" value="Unassembled WGS sequence"/>
</dbReference>
<keyword evidence="4" id="KW-1185">Reference proteome</keyword>
<evidence type="ECO:0000313" key="3">
    <source>
        <dbReference type="EMBL" id="MBR0656113.1"/>
    </source>
</evidence>
<comment type="caution">
    <text evidence="3">The sequence shown here is derived from an EMBL/GenBank/DDBJ whole genome shotgun (WGS) entry which is preliminary data.</text>
</comment>
<reference evidence="3" key="1">
    <citation type="submission" date="2020-01" db="EMBL/GenBank/DDBJ databases">
        <authorList>
            <person name="Rat A."/>
        </authorList>
    </citation>
    <scope>NUCLEOTIDE SEQUENCE</scope>
    <source>
        <strain evidence="3">LMG 28251</strain>
    </source>
</reference>
<sequence>MSRLARRALAACLVLLPVAAQAFPDRPIRLVVPYAAGGATDVIARVLAEALGPILPQPVVVENRAGGGGMVGAEAVARATADGHTLLLNNTGHAVLRVVVERPPVDPHTSLTGITILAESPMVMLVANTLPARDLREFVALARAAPGRFDYGSTGGGGTLQMAAILFQRAAGVQMNEIPYRGGAAATLDLAAGRIAVVFDAGATAFQTARGGQARAFAVTTAERNSTAPDVPTLREMGVDAEMAVWQAVFAPAATPRPVREALSVAIARALAGEGLRARLAGLGADRIPALGLDATDAYLAAEVTRWEVLMRR</sequence>
<gene>
    <name evidence="3" type="ORF">GXW79_13605</name>
</gene>
<dbReference type="CDD" id="cd07012">
    <property type="entry name" value="PBP2_Bug_TTT"/>
    <property type="match status" value="1"/>
</dbReference>